<dbReference type="AlphaFoldDB" id="A0A494WWG1"/>
<dbReference type="PANTHER" id="PTHR43293:SF3">
    <property type="entry name" value="CHOLESTEROL RING-CLEAVING HYDROLASE IPDB SUBUNIT"/>
    <property type="match status" value="1"/>
</dbReference>
<protein>
    <submittedName>
        <fullName evidence="2">CoA transferase subunit A</fullName>
    </submittedName>
</protein>
<dbReference type="SUPFAM" id="SSF100950">
    <property type="entry name" value="NagB/RpiA/CoA transferase-like"/>
    <property type="match status" value="1"/>
</dbReference>
<keyword evidence="2" id="KW-0808">Transferase</keyword>
<dbReference type="Gene3D" id="3.30.30.40">
    <property type="match status" value="1"/>
</dbReference>
<evidence type="ECO:0000313" key="3">
    <source>
        <dbReference type="Proteomes" id="UP000271256"/>
    </source>
</evidence>
<proteinExistence type="inferred from homology"/>
<evidence type="ECO:0000313" key="2">
    <source>
        <dbReference type="EMBL" id="RKO67421.1"/>
    </source>
</evidence>
<dbReference type="PANTHER" id="PTHR43293">
    <property type="entry name" value="ACETATE COA-TRANSFERASE YDIF"/>
    <property type="match status" value="1"/>
</dbReference>
<comment type="caution">
    <text evidence="2">The sequence shown here is derived from an EMBL/GenBank/DDBJ whole genome shotgun (WGS) entry which is preliminary data.</text>
</comment>
<keyword evidence="3" id="KW-1185">Reference proteome</keyword>
<dbReference type="Proteomes" id="UP000271256">
    <property type="component" value="Unassembled WGS sequence"/>
</dbReference>
<dbReference type="OrthoDB" id="9777193at2"/>
<gene>
    <name evidence="2" type="ORF">D7024_10900</name>
</gene>
<dbReference type="EMBL" id="RBWE01000001">
    <property type="protein sequence ID" value="RKO67421.1"/>
    <property type="molecule type" value="Genomic_DNA"/>
</dbReference>
<comment type="similarity">
    <text evidence="1">Belongs to the 3-oxoacid CoA-transferase subunit B family.</text>
</comment>
<organism evidence="2 3">
    <name type="scientific">Desulfofundulus salinus</name>
    <dbReference type="NCBI Taxonomy" id="2419843"/>
    <lineage>
        <taxon>Bacteria</taxon>
        <taxon>Bacillati</taxon>
        <taxon>Bacillota</taxon>
        <taxon>Clostridia</taxon>
        <taxon>Eubacteriales</taxon>
        <taxon>Peptococcaceae</taxon>
        <taxon>Desulfofundulus</taxon>
    </lineage>
</organism>
<accession>A0A494WWG1</accession>
<dbReference type="SMART" id="SM00882">
    <property type="entry name" value="CoA_trans"/>
    <property type="match status" value="1"/>
</dbReference>
<dbReference type="InterPro" id="IPR004165">
    <property type="entry name" value="CoA_trans_fam_I"/>
</dbReference>
<dbReference type="InterPro" id="IPR037171">
    <property type="entry name" value="NagB/RpiA_transferase-like"/>
</dbReference>
<reference evidence="2 3" key="1">
    <citation type="submission" date="2018-10" db="EMBL/GenBank/DDBJ databases">
        <authorList>
            <person name="Grouzdev D.S."/>
            <person name="Krutkina M.S."/>
            <person name="Tourova T.P."/>
            <person name="Nazina T.N."/>
        </authorList>
    </citation>
    <scope>NUCLEOTIDE SEQUENCE [LARGE SCALE GENOMIC DNA]</scope>
    <source>
        <strain evidence="2 3">435</strain>
    </source>
</reference>
<dbReference type="Pfam" id="PF01144">
    <property type="entry name" value="CoA_trans"/>
    <property type="match status" value="1"/>
</dbReference>
<sequence length="309" mass="34946">MEFMNTKKKTDKRMTLKEAIATFVEDGDTIAFGGMGGIQCVAHAYEIIRQGKRNLTLIGDSPCEAGDLLVGAGVLKRMEIAWCSYAVAGLAYNFRRAVEKGIPHPIEVEDYSNFTIGLRFLAGAMNVPFLPTKSLLGSDLPKYNARIKTMDDPYTGEKVALVPAARPDVAIVHVSRSDKRGNAQMFGFSSNAENLVRAAKKVIITCEEIVSTDEVRRHPNLTIAPEYTVDAVVEVPFACHPWNMPYYYAYDIPFHVQQLAAFRTREGFEKWLDEWCFGVDSWEGYMEKVGWDRLERLRRVERRFTHISC</sequence>
<evidence type="ECO:0000256" key="1">
    <source>
        <dbReference type="ARBA" id="ARBA00007047"/>
    </source>
</evidence>
<name>A0A494WWG1_9FIRM</name>
<dbReference type="GO" id="GO:0008410">
    <property type="term" value="F:CoA-transferase activity"/>
    <property type="evidence" value="ECO:0007669"/>
    <property type="project" value="InterPro"/>
</dbReference>
<dbReference type="Gene3D" id="3.40.1080.10">
    <property type="entry name" value="Glutaconate Coenzyme A-transferase"/>
    <property type="match status" value="1"/>
</dbReference>
<dbReference type="RefSeq" id="WP_121451831.1">
    <property type="nucleotide sequence ID" value="NZ_RBWE01000001.1"/>
</dbReference>